<dbReference type="Proteomes" id="UP001500755">
    <property type="component" value="Unassembled WGS sequence"/>
</dbReference>
<reference evidence="3" key="1">
    <citation type="journal article" date="2019" name="Int. J. Syst. Evol. Microbiol.">
        <title>The Global Catalogue of Microorganisms (GCM) 10K type strain sequencing project: providing services to taxonomists for standard genome sequencing and annotation.</title>
        <authorList>
            <consortium name="The Broad Institute Genomics Platform"/>
            <consortium name="The Broad Institute Genome Sequencing Center for Infectious Disease"/>
            <person name="Wu L."/>
            <person name="Ma J."/>
        </authorList>
    </citation>
    <scope>NUCLEOTIDE SEQUENCE [LARGE SCALE GENOMIC DNA]</scope>
    <source>
        <strain evidence="3">JCM 14546</strain>
    </source>
</reference>
<evidence type="ECO:0000256" key="1">
    <source>
        <dbReference type="SAM" id="MobiDB-lite"/>
    </source>
</evidence>
<proteinExistence type="predicted"/>
<evidence type="ECO:0000313" key="3">
    <source>
        <dbReference type="Proteomes" id="UP001500755"/>
    </source>
</evidence>
<name>A0ABP5F1V3_9MICO</name>
<accession>A0ABP5F1V3</accession>
<dbReference type="EMBL" id="BAAANO010000034">
    <property type="protein sequence ID" value="GAA2014238.1"/>
    <property type="molecule type" value="Genomic_DNA"/>
</dbReference>
<dbReference type="InterPro" id="IPR036412">
    <property type="entry name" value="HAD-like_sf"/>
</dbReference>
<organism evidence="2 3">
    <name type="scientific">Brevibacterium samyangense</name>
    <dbReference type="NCBI Taxonomy" id="366888"/>
    <lineage>
        <taxon>Bacteria</taxon>
        <taxon>Bacillati</taxon>
        <taxon>Actinomycetota</taxon>
        <taxon>Actinomycetes</taxon>
        <taxon>Micrococcales</taxon>
        <taxon>Brevibacteriaceae</taxon>
        <taxon>Brevibacterium</taxon>
    </lineage>
</organism>
<protein>
    <recommendedName>
        <fullName evidence="4">Secreted protein</fullName>
    </recommendedName>
</protein>
<dbReference type="Pfam" id="PF18143">
    <property type="entry name" value="HAD_SAK_2"/>
    <property type="match status" value="1"/>
</dbReference>
<comment type="caution">
    <text evidence="2">The sequence shown here is derived from an EMBL/GenBank/DDBJ whole genome shotgun (WGS) entry which is preliminary data.</text>
</comment>
<gene>
    <name evidence="2" type="ORF">GCM10009755_27440</name>
</gene>
<evidence type="ECO:0008006" key="4">
    <source>
        <dbReference type="Google" id="ProtNLM"/>
    </source>
</evidence>
<feature type="compositionally biased region" description="Low complexity" evidence="1">
    <location>
        <begin position="201"/>
        <end position="223"/>
    </location>
</feature>
<keyword evidence="3" id="KW-1185">Reference proteome</keyword>
<feature type="region of interest" description="Disordered" evidence="1">
    <location>
        <begin position="187"/>
        <end position="248"/>
    </location>
</feature>
<sequence length="248" mass="28183">MTERGSAPMTEPVSERRRARHVTVFLDVDGVLNSFPVPRRRFFLEGRRKARAWNFELHFRPKVVKWLEKLARTRFVDIVWLSTWSYRCSTEIEPKLGFTGHYEVLPMPDDTFNRYAGDPHRWWKARAVEDWMASHPGDRIVWIDDDLAAPVTRAYFADTYQNRLLMIAPRFVYGLGEEHFRQIHDFTYPRPADTPRVDAEPMTGPPAAAGSSAAGSTAACSATHGPSLAEAPAGPDPRVASRQGESRT</sequence>
<evidence type="ECO:0000313" key="2">
    <source>
        <dbReference type="EMBL" id="GAA2014238.1"/>
    </source>
</evidence>
<dbReference type="SUPFAM" id="SSF56784">
    <property type="entry name" value="HAD-like"/>
    <property type="match status" value="1"/>
</dbReference>